<reference evidence="12" key="1">
    <citation type="submission" date="2022-11" db="UniProtKB">
        <authorList>
            <consortium name="WormBaseParasite"/>
        </authorList>
    </citation>
    <scope>IDENTIFICATION</scope>
</reference>
<organism evidence="11 12">
    <name type="scientific">Romanomermis culicivorax</name>
    <name type="common">Nematode worm</name>
    <dbReference type="NCBI Taxonomy" id="13658"/>
    <lineage>
        <taxon>Eukaryota</taxon>
        <taxon>Metazoa</taxon>
        <taxon>Ecdysozoa</taxon>
        <taxon>Nematoda</taxon>
        <taxon>Enoplea</taxon>
        <taxon>Dorylaimia</taxon>
        <taxon>Mermithida</taxon>
        <taxon>Mermithoidea</taxon>
        <taxon>Mermithidae</taxon>
        <taxon>Romanomermis</taxon>
    </lineage>
</organism>
<dbReference type="GO" id="GO:0000287">
    <property type="term" value="F:magnesium ion binding"/>
    <property type="evidence" value="ECO:0007669"/>
    <property type="project" value="InterPro"/>
</dbReference>
<sequence length="343" mass="38651">TSLKTGLAGSFSSSLLKHLFNRGVSLSIRGSFRISSRKMYTNNNNNNIAKEQNYCTVERGCCNSSDYRILLSCIYISADKQGKYISLWHDIPLRANAEAKTFNMVCEIPRWTNAKLEICTKEALNPIKHDIKNGKVRFVDNCFPHHGYIWNYGALPQTWEDPDHVDAETSCKGDNDPIDVIEIGQKLAKRGDIIEVKVLGTLALIDEGETDWKIVAIDVTDPLASQMNDIDDVEKFLPGLLNATNEWFRIYKIPTGKPENKFAFDGKFKNREYALNVIEETHGFWKKLVSSNAASKLCCKATDSKICRQIMSADECSEEVSCKPVNGPALPIPAQVHKWHFIN</sequence>
<dbReference type="Gene3D" id="3.90.80.10">
    <property type="entry name" value="Inorganic pyrophosphatase"/>
    <property type="match status" value="1"/>
</dbReference>
<evidence type="ECO:0000256" key="5">
    <source>
        <dbReference type="ARBA" id="ARBA00022490"/>
    </source>
</evidence>
<name>A0A915LDL2_ROMCU</name>
<dbReference type="GO" id="GO:0004427">
    <property type="term" value="F:inorganic diphosphate phosphatase activity"/>
    <property type="evidence" value="ECO:0007669"/>
    <property type="project" value="UniProtKB-EC"/>
</dbReference>
<dbReference type="SUPFAM" id="SSF50324">
    <property type="entry name" value="Inorganic pyrophosphatase"/>
    <property type="match status" value="1"/>
</dbReference>
<evidence type="ECO:0000313" key="12">
    <source>
        <dbReference type="WBParaSite" id="nRc.2.0.1.t47916-RA"/>
    </source>
</evidence>
<evidence type="ECO:0000256" key="7">
    <source>
        <dbReference type="ARBA" id="ARBA00022801"/>
    </source>
</evidence>
<keyword evidence="6" id="KW-0479">Metal-binding</keyword>
<keyword evidence="7" id="KW-0378">Hydrolase</keyword>
<keyword evidence="5" id="KW-0963">Cytoplasm</keyword>
<dbReference type="Proteomes" id="UP000887565">
    <property type="component" value="Unplaced"/>
</dbReference>
<dbReference type="GO" id="GO:0006796">
    <property type="term" value="P:phosphate-containing compound metabolic process"/>
    <property type="evidence" value="ECO:0007669"/>
    <property type="project" value="InterPro"/>
</dbReference>
<dbReference type="CDD" id="cd00412">
    <property type="entry name" value="pyrophosphatase"/>
    <property type="match status" value="1"/>
</dbReference>
<evidence type="ECO:0000256" key="9">
    <source>
        <dbReference type="ARBA" id="ARBA00032535"/>
    </source>
</evidence>
<evidence type="ECO:0000256" key="1">
    <source>
        <dbReference type="ARBA" id="ARBA00001946"/>
    </source>
</evidence>
<dbReference type="OMA" id="AKMEMST"/>
<dbReference type="PROSITE" id="PS00387">
    <property type="entry name" value="PPASE"/>
    <property type="match status" value="1"/>
</dbReference>
<dbReference type="InterPro" id="IPR036649">
    <property type="entry name" value="Pyrophosphatase_sf"/>
</dbReference>
<evidence type="ECO:0000256" key="4">
    <source>
        <dbReference type="ARBA" id="ARBA00012146"/>
    </source>
</evidence>
<dbReference type="PANTHER" id="PTHR10286">
    <property type="entry name" value="INORGANIC PYROPHOSPHATASE"/>
    <property type="match status" value="1"/>
</dbReference>
<evidence type="ECO:0000256" key="6">
    <source>
        <dbReference type="ARBA" id="ARBA00022723"/>
    </source>
</evidence>
<dbReference type="WBParaSite" id="nRc.2.0.1.t47916-RA">
    <property type="protein sequence ID" value="nRc.2.0.1.t47916-RA"/>
    <property type="gene ID" value="nRc.2.0.1.g47916"/>
</dbReference>
<evidence type="ECO:0000256" key="10">
    <source>
        <dbReference type="ARBA" id="ARBA00040300"/>
    </source>
</evidence>
<evidence type="ECO:0000256" key="2">
    <source>
        <dbReference type="ARBA" id="ARBA00004496"/>
    </source>
</evidence>
<proteinExistence type="inferred from homology"/>
<evidence type="ECO:0000256" key="3">
    <source>
        <dbReference type="ARBA" id="ARBA00006220"/>
    </source>
</evidence>
<keyword evidence="8" id="KW-0460">Magnesium</keyword>
<accession>A0A915LDL2</accession>
<keyword evidence="11" id="KW-1185">Reference proteome</keyword>
<dbReference type="Pfam" id="PF00719">
    <property type="entry name" value="Pyrophosphatase"/>
    <property type="match status" value="1"/>
</dbReference>
<comment type="similarity">
    <text evidence="3">Belongs to the PPase family.</text>
</comment>
<dbReference type="InterPro" id="IPR008162">
    <property type="entry name" value="Pyrophosphatase"/>
</dbReference>
<protein>
    <recommendedName>
        <fullName evidence="10">Inorganic pyrophosphatase</fullName>
        <ecNumber evidence="4">3.6.1.1</ecNumber>
    </recommendedName>
    <alternativeName>
        <fullName evidence="9">Pyrophosphate phospho-hydrolase</fullName>
    </alternativeName>
</protein>
<comment type="cofactor">
    <cofactor evidence="1">
        <name>Mg(2+)</name>
        <dbReference type="ChEBI" id="CHEBI:18420"/>
    </cofactor>
</comment>
<dbReference type="FunFam" id="3.90.80.10:FF:000004">
    <property type="entry name" value="Inorganic pyrophosphatase"/>
    <property type="match status" value="1"/>
</dbReference>
<dbReference type="GO" id="GO:0005737">
    <property type="term" value="C:cytoplasm"/>
    <property type="evidence" value="ECO:0007669"/>
    <property type="project" value="UniProtKB-SubCell"/>
</dbReference>
<evidence type="ECO:0000256" key="8">
    <source>
        <dbReference type="ARBA" id="ARBA00022842"/>
    </source>
</evidence>
<dbReference type="AlphaFoldDB" id="A0A915LDL2"/>
<comment type="subcellular location">
    <subcellularLocation>
        <location evidence="2">Cytoplasm</location>
    </subcellularLocation>
</comment>
<dbReference type="EC" id="3.6.1.1" evidence="4"/>
<evidence type="ECO:0000313" key="11">
    <source>
        <dbReference type="Proteomes" id="UP000887565"/>
    </source>
</evidence>